<dbReference type="VEuPathDB" id="CryptoDB:cand_017200"/>
<dbReference type="RefSeq" id="XP_067069406.1">
    <property type="nucleotide sequence ID" value="XM_067211954.1"/>
</dbReference>
<dbReference type="InterPro" id="IPR019510">
    <property type="entry name" value="AKAP7-like_phosphoesterase"/>
</dbReference>
<accession>A0A1J4MTQ1</accession>
<dbReference type="SUPFAM" id="SSF55144">
    <property type="entry name" value="LigT-like"/>
    <property type="match status" value="1"/>
</dbReference>
<dbReference type="Gene3D" id="3.90.1140.10">
    <property type="entry name" value="Cyclic phosphodiesterase"/>
    <property type="match status" value="1"/>
</dbReference>
<dbReference type="InterPro" id="IPR009097">
    <property type="entry name" value="Cyclic_Pdiesterase"/>
</dbReference>
<dbReference type="AlphaFoldDB" id="A0A1J4MTQ1"/>
<dbReference type="Proteomes" id="UP000186804">
    <property type="component" value="Unassembled WGS sequence"/>
</dbReference>
<dbReference type="OrthoDB" id="277832at2759"/>
<dbReference type="Pfam" id="PF10469">
    <property type="entry name" value="AKAP7_NLS"/>
    <property type="match status" value="1"/>
</dbReference>
<organism evidence="2 3">
    <name type="scientific">Cryptosporidium andersoni</name>
    <dbReference type="NCBI Taxonomy" id="117008"/>
    <lineage>
        <taxon>Eukaryota</taxon>
        <taxon>Sar</taxon>
        <taxon>Alveolata</taxon>
        <taxon>Apicomplexa</taxon>
        <taxon>Conoidasida</taxon>
        <taxon>Coccidia</taxon>
        <taxon>Eucoccidiorida</taxon>
        <taxon>Eimeriorina</taxon>
        <taxon>Cryptosporidiidae</taxon>
        <taxon>Cryptosporidium</taxon>
    </lineage>
</organism>
<feature type="domain" description="A-kinase anchor protein 7-like phosphoesterase" evidence="1">
    <location>
        <begin position="125"/>
        <end position="340"/>
    </location>
</feature>
<sequence length="370" mass="43127">MDKISKEDFENFIYCPFKATKTIVTDCKSVFSPFENIETKVPFVDLSKIPKDIVRLFSQNKNPREIQVEESGDFESLSEGLSEASEIEENLLTFSSDIYEENKEYFVKEKLRANQKILEIKFYPPTHFICLPFDSKAGNFHELFRKFKDRILKSVEFGEVNSEYFIGESRLHLTLGLVSCETPSKIESCIKALKSIRESEEFNSITSKIRKSDGIGIKLKGLFSFGDPDKTRVVYTVIQEHQIEILIRRLWNKILEQLKRYDVKLADINSSIKSEEFTNNFKPHITLINTKYGKYRNSVKHEDYKTHSKTINVTNLLNMYTHTSFGIGYTTCIQLNELRSYLNLQNKGVDKNIYNSDRPYTCIYSLKFIQ</sequence>
<dbReference type="InterPro" id="IPR009210">
    <property type="entry name" value="ASCC1"/>
</dbReference>
<dbReference type="GO" id="GO:0006307">
    <property type="term" value="P:DNA alkylation repair"/>
    <property type="evidence" value="ECO:0007669"/>
    <property type="project" value="InterPro"/>
</dbReference>
<dbReference type="GO" id="GO:0006355">
    <property type="term" value="P:regulation of DNA-templated transcription"/>
    <property type="evidence" value="ECO:0007669"/>
    <property type="project" value="TreeGrafter"/>
</dbReference>
<dbReference type="EMBL" id="LRBS01000034">
    <property type="protein sequence ID" value="OII77560.1"/>
    <property type="molecule type" value="Genomic_DNA"/>
</dbReference>
<dbReference type="PANTHER" id="PTHR13360">
    <property type="entry name" value="ACTIVATING SIGNAL COINTEGRATOR 1 COMPLEX SUBUNIT 1"/>
    <property type="match status" value="1"/>
</dbReference>
<dbReference type="GeneID" id="92365905"/>
<evidence type="ECO:0000313" key="3">
    <source>
        <dbReference type="Proteomes" id="UP000186804"/>
    </source>
</evidence>
<keyword evidence="3" id="KW-1185">Reference proteome</keyword>
<reference evidence="2 3" key="1">
    <citation type="submission" date="2016-10" db="EMBL/GenBank/DDBJ databases">
        <title>Reductive evolution of mitochondrial metabolism and differential evolution of invasion-related proteins in Cryptosporidium.</title>
        <authorList>
            <person name="Liu S."/>
            <person name="Roellig D.M."/>
            <person name="Guo Y."/>
            <person name="Li N."/>
            <person name="Frace M.A."/>
            <person name="Tang K."/>
            <person name="Zhang L."/>
            <person name="Feng Y."/>
            <person name="Xiao L."/>
        </authorList>
    </citation>
    <scope>NUCLEOTIDE SEQUENCE [LARGE SCALE GENOMIC DNA]</scope>
    <source>
        <strain evidence="2">30847</strain>
    </source>
</reference>
<dbReference type="GO" id="GO:0005634">
    <property type="term" value="C:nucleus"/>
    <property type="evidence" value="ECO:0007669"/>
    <property type="project" value="TreeGrafter"/>
</dbReference>
<dbReference type="PANTHER" id="PTHR13360:SF1">
    <property type="entry name" value="ACTIVATING SIGNAL COINTEGRATOR 1 COMPLEX SUBUNIT 1"/>
    <property type="match status" value="1"/>
</dbReference>
<gene>
    <name evidence="2" type="ORF">cand_017200</name>
</gene>
<proteinExistence type="predicted"/>
<name>A0A1J4MTQ1_9CRYT</name>
<protein>
    <recommendedName>
        <fullName evidence="1">A-kinase anchor protein 7-like phosphoesterase domain-containing protein</fullName>
    </recommendedName>
</protein>
<comment type="caution">
    <text evidence="2">The sequence shown here is derived from an EMBL/GenBank/DDBJ whole genome shotgun (WGS) entry which is preliminary data.</text>
</comment>
<evidence type="ECO:0000259" key="1">
    <source>
        <dbReference type="Pfam" id="PF10469"/>
    </source>
</evidence>
<evidence type="ECO:0000313" key="2">
    <source>
        <dbReference type="EMBL" id="OII77560.1"/>
    </source>
</evidence>